<keyword evidence="3 12" id="KW-0997">Cell inner membrane</keyword>
<evidence type="ECO:0000256" key="8">
    <source>
        <dbReference type="ARBA" id="ARBA00022985"/>
    </source>
</evidence>
<evidence type="ECO:0000256" key="9">
    <source>
        <dbReference type="ARBA" id="ARBA00022989"/>
    </source>
</evidence>
<feature type="transmembrane region" description="Helical" evidence="12">
    <location>
        <begin position="65"/>
        <end position="83"/>
    </location>
</feature>
<dbReference type="EMBL" id="CP022129">
    <property type="protein sequence ID" value="ASF45689.1"/>
    <property type="molecule type" value="Genomic_DNA"/>
</dbReference>
<reference evidence="14 15" key="1">
    <citation type="submission" date="2017-06" db="EMBL/GenBank/DDBJ databases">
        <title>Genome Sequencing of the methanotroph Methylovulum psychrotolerants str. HV10-M2 isolated from a high-altitude environment.</title>
        <authorList>
            <person name="Mateos-Rivera A."/>
        </authorList>
    </citation>
    <scope>NUCLEOTIDE SEQUENCE [LARGE SCALE GENOMIC DNA]</scope>
    <source>
        <strain evidence="14 15">HV10_M2</strain>
    </source>
</reference>
<dbReference type="InterPro" id="IPR012750">
    <property type="entry name" value="ECA_WecA-rel"/>
</dbReference>
<evidence type="ECO:0000256" key="2">
    <source>
        <dbReference type="ARBA" id="ARBA00022475"/>
    </source>
</evidence>
<dbReference type="GO" id="GO:0030145">
    <property type="term" value="F:manganese ion binding"/>
    <property type="evidence" value="ECO:0007669"/>
    <property type="project" value="InterPro"/>
</dbReference>
<evidence type="ECO:0000256" key="4">
    <source>
        <dbReference type="ARBA" id="ARBA00022676"/>
    </source>
</evidence>
<name>A0A1Z4BWQ8_9GAMM</name>
<feature type="transmembrane region" description="Helical" evidence="12">
    <location>
        <begin position="120"/>
        <end position="142"/>
    </location>
</feature>
<feature type="transmembrane region" description="Helical" evidence="12">
    <location>
        <begin position="341"/>
        <end position="357"/>
    </location>
</feature>
<keyword evidence="8 12" id="KW-0448">Lipopolysaccharide biosynthesis</keyword>
<dbReference type="GO" id="GO:0044038">
    <property type="term" value="P:cell wall macromolecule biosynthetic process"/>
    <property type="evidence" value="ECO:0007669"/>
    <property type="project" value="TreeGrafter"/>
</dbReference>
<dbReference type="NCBIfam" id="TIGR02380">
    <property type="entry name" value="ECA_wecA"/>
    <property type="match status" value="1"/>
</dbReference>
<dbReference type="GO" id="GO:0000287">
    <property type="term" value="F:magnesium ion binding"/>
    <property type="evidence" value="ECO:0007669"/>
    <property type="project" value="InterPro"/>
</dbReference>
<keyword evidence="6 12" id="KW-0812">Transmembrane</keyword>
<evidence type="ECO:0000256" key="11">
    <source>
        <dbReference type="ARBA" id="ARBA00023211"/>
    </source>
</evidence>
<gene>
    <name evidence="12 14" type="primary">wecA</name>
    <name evidence="14" type="ORF">CEK71_06155</name>
</gene>
<feature type="transmembrane region" description="Helical" evidence="12">
    <location>
        <begin position="260"/>
        <end position="283"/>
    </location>
</feature>
<dbReference type="Proteomes" id="UP000197019">
    <property type="component" value="Chromosome"/>
</dbReference>
<comment type="subcellular location">
    <subcellularLocation>
        <location evidence="12">Cell inner membrane</location>
        <topology evidence="12">Multi-pass membrane protein</topology>
    </subcellularLocation>
    <subcellularLocation>
        <location evidence="1">Cell membrane</location>
        <topology evidence="1">Multi-pass membrane protein</topology>
    </subcellularLocation>
</comment>
<keyword evidence="5 12" id="KW-0808">Transferase</keyword>
<comment type="cofactor">
    <cofactor evidence="12">
        <name>Mn(2+)</name>
        <dbReference type="ChEBI" id="CHEBI:29035"/>
    </cofactor>
</comment>
<dbReference type="InterPro" id="IPR000715">
    <property type="entry name" value="Glycosyl_transferase_4"/>
</dbReference>
<dbReference type="EC" id="2.7.8.33" evidence="12"/>
<protein>
    <recommendedName>
        <fullName evidence="12">Undecaprenyl-phosphate alpha-N-acetylglucosaminyl 1-phosphate transferase</fullName>
        <ecNumber evidence="12">2.7.8.33</ecNumber>
    </recommendedName>
    <alternativeName>
        <fullName evidence="12">UDP-GlcNAc:undecaprenyl-phosphate GlcNAc-1-phosphate transferase</fullName>
    </alternativeName>
    <alternativeName>
        <fullName evidence="12">Undecaprenyl-phosphate GlcNAc-1-phosphate transferase</fullName>
    </alternativeName>
</protein>
<dbReference type="Pfam" id="PF00953">
    <property type="entry name" value="Glycos_transf_4"/>
    <property type="match status" value="1"/>
</dbReference>
<comment type="pathway">
    <text evidence="12">Bacterial outer membrane biogenesis; LPS O-antigen biosynthesis.</text>
</comment>
<comment type="catalytic activity">
    <reaction evidence="12">
        <text>di-trans,octa-cis-undecaprenyl phosphate + UDP-N-acetyl-alpha-D-glucosamine = N-acetyl-alpha-D-glucosaminyl-di-trans,octa-cis-undecaprenyl diphosphate + UMP</text>
        <dbReference type="Rhea" id="RHEA:28090"/>
        <dbReference type="ChEBI" id="CHEBI:57705"/>
        <dbReference type="ChEBI" id="CHEBI:57865"/>
        <dbReference type="ChEBI" id="CHEBI:60392"/>
        <dbReference type="ChEBI" id="CHEBI:62959"/>
        <dbReference type="EC" id="2.7.8.33"/>
    </reaction>
</comment>
<evidence type="ECO:0000256" key="13">
    <source>
        <dbReference type="PIRSR" id="PIRSR600715-1"/>
    </source>
</evidence>
<comment type="similarity">
    <text evidence="12">Belongs to the glycosyltransferase 4 family. WecA subfamily.</text>
</comment>
<keyword evidence="10 12" id="KW-0472">Membrane</keyword>
<evidence type="ECO:0000256" key="6">
    <source>
        <dbReference type="ARBA" id="ARBA00022692"/>
    </source>
</evidence>
<keyword evidence="2 12" id="KW-1003">Cell membrane</keyword>
<feature type="transmembrane region" description="Helical" evidence="12">
    <location>
        <begin position="233"/>
        <end position="254"/>
    </location>
</feature>
<dbReference type="PROSITE" id="PS01348">
    <property type="entry name" value="MRAY_2"/>
    <property type="match status" value="1"/>
</dbReference>
<evidence type="ECO:0000256" key="10">
    <source>
        <dbReference type="ARBA" id="ARBA00023136"/>
    </source>
</evidence>
<feature type="binding site" evidence="13">
    <location>
        <position position="172"/>
    </location>
    <ligand>
        <name>Mg(2+)</name>
        <dbReference type="ChEBI" id="CHEBI:18420"/>
    </ligand>
</feature>
<dbReference type="UniPathway" id="UPA00281"/>
<comment type="cofactor">
    <cofactor evidence="12 13">
        <name>Mg(2+)</name>
        <dbReference type="ChEBI" id="CHEBI:18420"/>
    </cofactor>
</comment>
<evidence type="ECO:0000313" key="15">
    <source>
        <dbReference type="Proteomes" id="UP000197019"/>
    </source>
</evidence>
<keyword evidence="7 12" id="KW-0460">Magnesium</keyword>
<evidence type="ECO:0000256" key="3">
    <source>
        <dbReference type="ARBA" id="ARBA00022519"/>
    </source>
</evidence>
<accession>A0A1Z4BWQ8</accession>
<comment type="function">
    <text evidence="12">Catalyzes the transfer of the GlcNAc-1-phosphate moiety from UDP-GlcNAc onto the carrier lipid undecaprenyl phosphate (C55-P), yielding GlcNAc-pyrophosphoryl-undecaprenyl (GlcNAc-PP-C55).</text>
</comment>
<keyword evidence="9 12" id="KW-1133">Transmembrane helix</keyword>
<dbReference type="GO" id="GO:0071555">
    <property type="term" value="P:cell wall organization"/>
    <property type="evidence" value="ECO:0007669"/>
    <property type="project" value="TreeGrafter"/>
</dbReference>
<keyword evidence="13" id="KW-0479">Metal-binding</keyword>
<organism evidence="14 15">
    <name type="scientific">Methylovulum psychrotolerans</name>
    <dbReference type="NCBI Taxonomy" id="1704499"/>
    <lineage>
        <taxon>Bacteria</taxon>
        <taxon>Pseudomonadati</taxon>
        <taxon>Pseudomonadota</taxon>
        <taxon>Gammaproteobacteria</taxon>
        <taxon>Methylococcales</taxon>
        <taxon>Methylococcaceae</taxon>
        <taxon>Methylovulum</taxon>
    </lineage>
</organism>
<keyword evidence="15" id="KW-1185">Reference proteome</keyword>
<keyword evidence="4 12" id="KW-0328">Glycosyltransferase</keyword>
<dbReference type="GO" id="GO:0005886">
    <property type="term" value="C:plasma membrane"/>
    <property type="evidence" value="ECO:0007669"/>
    <property type="project" value="UniProtKB-SubCell"/>
</dbReference>
<dbReference type="PANTHER" id="PTHR22926">
    <property type="entry name" value="PHOSPHO-N-ACETYLMURAMOYL-PENTAPEPTIDE-TRANSFERASE"/>
    <property type="match status" value="1"/>
</dbReference>
<sequence>MLFNLFLVCCYSVSKPQQMETEKMPALLFLTSLLTTIIFIVVLYPCAQKIGFLDKPNYRKHHQKPVPLIGGAAIYLAILFTLLVTDIQIFQQTGFIAAATILVLVGLLDDYREVAVKYRILAQIVATLIMTEISEIKITGLGDLLGTGDINLDAFSTAFTVFAVVGGINAFNMIDGIDGLSGSLALVSVITIAILSWSLENWLIYYYCLILAATIIAFLLFNLRIFGRKSAAIFLGDTGSTLLGFSVCWLAIYASQGENAIITPTTVLWLIAIPLLDSVSVMCRRISKGRSPFYPDREHLHHLLALAGYKVNQKLIILVVFAVFFSGASIMAPVLLDVSEQASFISFLCLFAVYYWCTNKACQMQKSSKTQTPCAESETEQIEKLEHIRLSFLDLKSAKSLSREP</sequence>
<feature type="binding site" evidence="13">
    <location>
        <position position="237"/>
    </location>
    <ligand>
        <name>Mg(2+)</name>
        <dbReference type="ChEBI" id="CHEBI:18420"/>
    </ligand>
</feature>
<dbReference type="PANTHER" id="PTHR22926:SF3">
    <property type="entry name" value="UNDECAPRENYL-PHOSPHATE ALPHA-N-ACETYLGLUCOSAMINYL 1-PHOSPHATE TRANSFERASE"/>
    <property type="match status" value="1"/>
</dbReference>
<feature type="transmembrane region" description="Helical" evidence="12">
    <location>
        <begin position="24"/>
        <end position="44"/>
    </location>
</feature>
<dbReference type="HAMAP" id="MF_02030">
    <property type="entry name" value="WecA_Gammaproteo"/>
    <property type="match status" value="1"/>
</dbReference>
<evidence type="ECO:0000256" key="5">
    <source>
        <dbReference type="ARBA" id="ARBA00022679"/>
    </source>
</evidence>
<dbReference type="AlphaFoldDB" id="A0A1Z4BWQ8"/>
<dbReference type="GO" id="GO:0036380">
    <property type="term" value="F:UDP-N-acetylglucosamine-undecaprenyl-phosphate N-acetylglucosaminephosphotransferase activity"/>
    <property type="evidence" value="ECO:0007669"/>
    <property type="project" value="UniProtKB-UniRule"/>
</dbReference>
<dbReference type="CDD" id="cd06853">
    <property type="entry name" value="GT_WecA_like"/>
    <property type="match status" value="1"/>
</dbReference>
<feature type="transmembrane region" description="Helical" evidence="12">
    <location>
        <begin position="154"/>
        <end position="172"/>
    </location>
</feature>
<dbReference type="InterPro" id="IPR018480">
    <property type="entry name" value="PNAcMuramoyl-5peptid_Trfase_CS"/>
</dbReference>
<feature type="transmembrane region" description="Helical" evidence="12">
    <location>
        <begin position="315"/>
        <end position="335"/>
    </location>
</feature>
<dbReference type="GO" id="GO:0016757">
    <property type="term" value="F:glycosyltransferase activity"/>
    <property type="evidence" value="ECO:0007669"/>
    <property type="project" value="UniProtKB-KW"/>
</dbReference>
<keyword evidence="11 12" id="KW-0464">Manganese</keyword>
<evidence type="ECO:0000256" key="7">
    <source>
        <dbReference type="ARBA" id="ARBA00022842"/>
    </source>
</evidence>
<evidence type="ECO:0000256" key="12">
    <source>
        <dbReference type="HAMAP-Rule" id="MF_02030"/>
    </source>
</evidence>
<dbReference type="KEGG" id="mpsy:CEK71_06155"/>
<feature type="transmembrane region" description="Helical" evidence="12">
    <location>
        <begin position="204"/>
        <end position="221"/>
    </location>
</feature>
<proteinExistence type="inferred from homology"/>
<evidence type="ECO:0000313" key="14">
    <source>
        <dbReference type="EMBL" id="ASF45689.1"/>
    </source>
</evidence>
<evidence type="ECO:0000256" key="1">
    <source>
        <dbReference type="ARBA" id="ARBA00004651"/>
    </source>
</evidence>
<feature type="transmembrane region" description="Helical" evidence="12">
    <location>
        <begin position="89"/>
        <end position="108"/>
    </location>
</feature>
<dbReference type="GO" id="GO:0009243">
    <property type="term" value="P:O antigen biosynthetic process"/>
    <property type="evidence" value="ECO:0007669"/>
    <property type="project" value="UniProtKB-UniRule"/>
</dbReference>
<feature type="transmembrane region" description="Helical" evidence="12">
    <location>
        <begin position="179"/>
        <end position="198"/>
    </location>
</feature>
<dbReference type="GO" id="GO:0009276">
    <property type="term" value="C:Gram-negative-bacterium-type cell wall"/>
    <property type="evidence" value="ECO:0007669"/>
    <property type="project" value="InterPro"/>
</dbReference>